<feature type="signal peptide" evidence="1">
    <location>
        <begin position="1"/>
        <end position="20"/>
    </location>
</feature>
<comment type="caution">
    <text evidence="2">The sequence shown here is derived from an EMBL/GenBank/DDBJ whole genome shotgun (WGS) entry which is preliminary data.</text>
</comment>
<organism evidence="2 3">
    <name type="scientific">Palleronia aestuarii</name>
    <dbReference type="NCBI Taxonomy" id="568105"/>
    <lineage>
        <taxon>Bacteria</taxon>
        <taxon>Pseudomonadati</taxon>
        <taxon>Pseudomonadota</taxon>
        <taxon>Alphaproteobacteria</taxon>
        <taxon>Rhodobacterales</taxon>
        <taxon>Roseobacteraceae</taxon>
        <taxon>Palleronia</taxon>
    </lineage>
</organism>
<protein>
    <recommendedName>
        <fullName evidence="4">Invasion protein IalB</fullName>
    </recommendedName>
</protein>
<dbReference type="RefSeq" id="WP_111537757.1">
    <property type="nucleotide sequence ID" value="NZ_QKZL01000011.1"/>
</dbReference>
<accession>A0A2W7NE73</accession>
<reference evidence="2 3" key="1">
    <citation type="submission" date="2018-06" db="EMBL/GenBank/DDBJ databases">
        <title>Genomic Encyclopedia of Archaeal and Bacterial Type Strains, Phase II (KMG-II): from individual species to whole genera.</title>
        <authorList>
            <person name="Goeker M."/>
        </authorList>
    </citation>
    <scope>NUCLEOTIDE SEQUENCE [LARGE SCALE GENOMIC DNA]</scope>
    <source>
        <strain evidence="2 3">DSM 22009</strain>
    </source>
</reference>
<dbReference type="Pfam" id="PF06776">
    <property type="entry name" value="IalB"/>
    <property type="match status" value="1"/>
</dbReference>
<dbReference type="InterPro" id="IPR010642">
    <property type="entry name" value="Invasion_prot_B"/>
</dbReference>
<evidence type="ECO:0000313" key="2">
    <source>
        <dbReference type="EMBL" id="PZX15044.1"/>
    </source>
</evidence>
<feature type="chain" id="PRO_5016001172" description="Invasion protein IalB" evidence="1">
    <location>
        <begin position="21"/>
        <end position="173"/>
    </location>
</feature>
<sequence length="173" mass="18384">MKAILAGTAALAVMTAAAFAQEESTNRVAVETAWSVFVEDDPQECWSVSSPTRTVNTQDGETVSVRRGDILLFVTFRPGSGVESEVSFTGGYPFADGSTVDLNIGGTEFDLFTEGEYAWPASAEDDARIVEAMQRGSDATLVARSSRGTRTEDTFSLMGFTAALDAARARCTG</sequence>
<name>A0A2W7NE73_9RHOB</name>
<evidence type="ECO:0000313" key="3">
    <source>
        <dbReference type="Proteomes" id="UP000248916"/>
    </source>
</evidence>
<evidence type="ECO:0008006" key="4">
    <source>
        <dbReference type="Google" id="ProtNLM"/>
    </source>
</evidence>
<keyword evidence="3" id="KW-1185">Reference proteome</keyword>
<evidence type="ECO:0000256" key="1">
    <source>
        <dbReference type="SAM" id="SignalP"/>
    </source>
</evidence>
<dbReference type="AlphaFoldDB" id="A0A2W7NE73"/>
<gene>
    <name evidence="2" type="ORF">LX81_02633</name>
</gene>
<dbReference type="Gene3D" id="2.60.40.1880">
    <property type="entry name" value="Invasion associated locus B (IalB) protein"/>
    <property type="match status" value="1"/>
</dbReference>
<dbReference type="OrthoDB" id="9806572at2"/>
<dbReference type="InterPro" id="IPR038696">
    <property type="entry name" value="IalB_sf"/>
</dbReference>
<keyword evidence="1" id="KW-0732">Signal</keyword>
<dbReference type="EMBL" id="QKZL01000011">
    <property type="protein sequence ID" value="PZX15044.1"/>
    <property type="molecule type" value="Genomic_DNA"/>
</dbReference>
<dbReference type="Proteomes" id="UP000248916">
    <property type="component" value="Unassembled WGS sequence"/>
</dbReference>
<proteinExistence type="predicted"/>